<dbReference type="PANTHER" id="PTHR43918">
    <property type="entry name" value="ACETYLCHOLINESTERASE"/>
    <property type="match status" value="1"/>
</dbReference>
<dbReference type="AlphaFoldDB" id="W6XN57"/>
<dbReference type="PROSITE" id="PS00122">
    <property type="entry name" value="CARBOXYLESTERASE_B_1"/>
    <property type="match status" value="1"/>
</dbReference>
<feature type="domain" description="Carboxylesterase type B" evidence="4">
    <location>
        <begin position="7"/>
        <end position="342"/>
    </location>
</feature>
<evidence type="ECO:0000313" key="5">
    <source>
        <dbReference type="EMBL" id="EUC26685.1"/>
    </source>
</evidence>
<dbReference type="InterPro" id="IPR019826">
    <property type="entry name" value="Carboxylesterase_B_AS"/>
</dbReference>
<dbReference type="RefSeq" id="XP_007719010.1">
    <property type="nucleotide sequence ID" value="XM_007720820.1"/>
</dbReference>
<dbReference type="Pfam" id="PF00135">
    <property type="entry name" value="COesterase"/>
    <property type="match status" value="2"/>
</dbReference>
<dbReference type="Gene3D" id="3.40.50.1820">
    <property type="entry name" value="alpha/beta hydrolase"/>
    <property type="match status" value="2"/>
</dbReference>
<comment type="similarity">
    <text evidence="1 3">Belongs to the type-B carboxylesterase/lipase family.</text>
</comment>
<evidence type="ECO:0000256" key="1">
    <source>
        <dbReference type="ARBA" id="ARBA00005964"/>
    </source>
</evidence>
<sequence length="499" mass="54939">MKNFCLKVVQTQNGAITGHRAPNAKDVWEYLGIPYAQPPLGNLRFAAPKKYSLKGSYMAADYGFDCPQQAATQPKFPGFTTQAVRILNYFTSAAGTQRSEDCLKLNIWAKPSIKSVHSDKPVLILFHGGRFTGGGSNTPFANGQHLANAEDIVVVSVNYHLNVFGFPGAPGADTNLGLQDQRLAVEWLQENIRAFGGNPNHMVIAGQSSGGVSVNWWSYAYEQNPIAHGLMSTSGTVFSFPLKNFQKQKDNWNNLTTAVGCASSSNTLACMRGLPWETISLAVAKIPVSPGGSLVRSTPPFYFVVDEKLVFSDYNALAKAGSFARLPYFLGHNNNEQGYYVIPAFAAGRNITEAQASQFLLEFFVCPVSYEAKNLVNNSIPTFVYRYYGDWENTRLYPTSGAYHGSELHMILGGSEEISGLPETKPQKDTIKLFQRAVAEFTADPQNGLIDKLRWPRFNPTAETWAEISVDNQPRISFAKAEKYDKTCPFIIMGALSIQ</sequence>
<dbReference type="HOGENOM" id="CLU_006586_15_2_1"/>
<dbReference type="GO" id="GO:0052689">
    <property type="term" value="F:carboxylic ester hydrolase activity"/>
    <property type="evidence" value="ECO:0007669"/>
    <property type="project" value="TreeGrafter"/>
</dbReference>
<evidence type="ECO:0000256" key="2">
    <source>
        <dbReference type="ARBA" id="ARBA00022801"/>
    </source>
</evidence>
<protein>
    <recommendedName>
        <fullName evidence="3">Carboxylic ester hydrolase</fullName>
        <ecNumber evidence="3">3.1.1.-</ecNumber>
    </recommendedName>
</protein>
<proteinExistence type="inferred from homology"/>
<keyword evidence="2 3" id="KW-0378">Hydrolase</keyword>
<dbReference type="EMBL" id="KI965214">
    <property type="protein sequence ID" value="EUC26685.1"/>
    <property type="molecule type" value="Genomic_DNA"/>
</dbReference>
<dbReference type="GeneID" id="19149682"/>
<dbReference type="InterPro" id="IPR050654">
    <property type="entry name" value="AChE-related_enzymes"/>
</dbReference>
<evidence type="ECO:0000313" key="6">
    <source>
        <dbReference type="Proteomes" id="UP000053841"/>
    </source>
</evidence>
<dbReference type="EC" id="3.1.1.-" evidence="3"/>
<accession>W6XN57</accession>
<dbReference type="PANTHER" id="PTHR43918:SF4">
    <property type="entry name" value="CARBOXYLIC ESTER HYDROLASE"/>
    <property type="match status" value="1"/>
</dbReference>
<gene>
    <name evidence="5" type="ORF">COCCADRAFT_42292</name>
</gene>
<dbReference type="SUPFAM" id="SSF53474">
    <property type="entry name" value="alpha/beta-Hydrolases"/>
    <property type="match status" value="1"/>
</dbReference>
<reference evidence="5 6" key="1">
    <citation type="journal article" date="2013" name="PLoS Genet.">
        <title>Comparative genome structure, secondary metabolite, and effector coding capacity across Cochliobolus pathogens.</title>
        <authorList>
            <person name="Condon B.J."/>
            <person name="Leng Y."/>
            <person name="Wu D."/>
            <person name="Bushley K.E."/>
            <person name="Ohm R.A."/>
            <person name="Otillar R."/>
            <person name="Martin J."/>
            <person name="Schackwitz W."/>
            <person name="Grimwood J."/>
            <person name="MohdZainudin N."/>
            <person name="Xue C."/>
            <person name="Wang R."/>
            <person name="Manning V.A."/>
            <person name="Dhillon B."/>
            <person name="Tu Z.J."/>
            <person name="Steffenson B.J."/>
            <person name="Salamov A."/>
            <person name="Sun H."/>
            <person name="Lowry S."/>
            <person name="LaButti K."/>
            <person name="Han J."/>
            <person name="Copeland A."/>
            <person name="Lindquist E."/>
            <person name="Barry K."/>
            <person name="Schmutz J."/>
            <person name="Baker S.E."/>
            <person name="Ciuffetti L.M."/>
            <person name="Grigoriev I.V."/>
            <person name="Zhong S."/>
            <person name="Turgeon B.G."/>
        </authorList>
    </citation>
    <scope>NUCLEOTIDE SEQUENCE [LARGE SCALE GENOMIC DNA]</scope>
    <source>
        <strain evidence="5 6">26-R-13</strain>
    </source>
</reference>
<name>W6XN57_COCC2</name>
<evidence type="ECO:0000259" key="4">
    <source>
        <dbReference type="Pfam" id="PF00135"/>
    </source>
</evidence>
<keyword evidence="6" id="KW-1185">Reference proteome</keyword>
<feature type="domain" description="Carboxylesterase type B" evidence="4">
    <location>
        <begin position="363"/>
        <end position="480"/>
    </location>
</feature>
<dbReference type="ESTHER" id="cocca-w6xn57">
    <property type="family name" value="Fungal_carboxylesterase_lipase"/>
</dbReference>
<organism evidence="5 6">
    <name type="scientific">Cochliobolus carbonum (strain 26-R-13)</name>
    <name type="common">Maize leaf spot fungus</name>
    <name type="synonym">Bipolaris zeicola</name>
    <dbReference type="NCBI Taxonomy" id="930089"/>
    <lineage>
        <taxon>Eukaryota</taxon>
        <taxon>Fungi</taxon>
        <taxon>Dikarya</taxon>
        <taxon>Ascomycota</taxon>
        <taxon>Pezizomycotina</taxon>
        <taxon>Dothideomycetes</taxon>
        <taxon>Pleosporomycetidae</taxon>
        <taxon>Pleosporales</taxon>
        <taxon>Pleosporineae</taxon>
        <taxon>Pleosporaceae</taxon>
        <taxon>Bipolaris</taxon>
    </lineage>
</organism>
<evidence type="ECO:0000256" key="3">
    <source>
        <dbReference type="RuleBase" id="RU361235"/>
    </source>
</evidence>
<dbReference type="eggNOG" id="KOG4389">
    <property type="taxonomic scope" value="Eukaryota"/>
</dbReference>
<dbReference type="InterPro" id="IPR029058">
    <property type="entry name" value="AB_hydrolase_fold"/>
</dbReference>
<dbReference type="InterPro" id="IPR002018">
    <property type="entry name" value="CarbesteraseB"/>
</dbReference>
<dbReference type="Proteomes" id="UP000053841">
    <property type="component" value="Unassembled WGS sequence"/>
</dbReference>
<dbReference type="OrthoDB" id="408631at2759"/>
<dbReference type="KEGG" id="bze:COCCADRAFT_42292"/>